<dbReference type="EMBL" id="CP002873">
    <property type="protein sequence ID" value="AGA65467.1"/>
    <property type="molecule type" value="Genomic_DNA"/>
</dbReference>
<dbReference type="KEGG" id="bpip:BPP43_00535"/>
<organism evidence="2 3">
    <name type="scientific">Brachyspira pilosicoli P43/6/78</name>
    <dbReference type="NCBI Taxonomy" id="1042417"/>
    <lineage>
        <taxon>Bacteria</taxon>
        <taxon>Pseudomonadati</taxon>
        <taxon>Spirochaetota</taxon>
        <taxon>Spirochaetia</taxon>
        <taxon>Brachyspirales</taxon>
        <taxon>Brachyspiraceae</taxon>
        <taxon>Brachyspira</taxon>
    </lineage>
</organism>
<sequence>MKNKVKLGIFFIVTLVLLIGAITVFGKFKLKGNGYRIYVDYVFIGDLLVNGKVSYRGGGINIGFIEDISINPDGTIRVTLFITDRKVILPEGTRFTIQTVGLGLGEKYIMATPPTITTSGLKSIEPETVVQGVEPFSLESTLGSIGDIGKDLNFEQFSGILTNLSKTIMSITEIVGTNEKTITDVISNFNESLIHINSITRDLSSIINDVENGKGTAGIIMKDTNMQTNVAAIIDNMRVFSEKLKDNPSALLFRETRTNR</sequence>
<evidence type="ECO:0000313" key="2">
    <source>
        <dbReference type="EMBL" id="AGA65467.1"/>
    </source>
</evidence>
<reference evidence="2 3" key="1">
    <citation type="journal article" date="2013" name="Genome Announc.">
        <title>Complete Genome Sequence of the Porcine Strain Brachyspira pilosicoli P43/6/78(T.).</title>
        <authorList>
            <person name="Lin C."/>
            <person name="den Bakker H.C."/>
            <person name="Suzuki H."/>
            <person name="Lefebure T."/>
            <person name="Ponnala L."/>
            <person name="Sun Q."/>
            <person name="Stanhope M.J."/>
            <person name="Wiedmann M."/>
            <person name="Duhamel G.E."/>
        </authorList>
    </citation>
    <scope>NUCLEOTIDE SEQUENCE [LARGE SCALE GENOMIC DNA]</scope>
    <source>
        <strain evidence="2 3">P43/6/78</strain>
    </source>
</reference>
<dbReference type="Proteomes" id="UP000010793">
    <property type="component" value="Chromosome"/>
</dbReference>
<name>A0A3B6VV27_BRAPL</name>
<evidence type="ECO:0000313" key="3">
    <source>
        <dbReference type="Proteomes" id="UP000010793"/>
    </source>
</evidence>
<dbReference type="RefSeq" id="WP_014933476.1">
    <property type="nucleotide sequence ID" value="NC_019908.1"/>
</dbReference>
<dbReference type="InterPro" id="IPR003399">
    <property type="entry name" value="Mce/MlaD"/>
</dbReference>
<keyword evidence="3" id="KW-1185">Reference proteome</keyword>
<feature type="domain" description="Mce/MlaD" evidence="1">
    <location>
        <begin position="33"/>
        <end position="113"/>
    </location>
</feature>
<proteinExistence type="predicted"/>
<protein>
    <submittedName>
        <fullName evidence="2">ABC transporter-like permease</fullName>
    </submittedName>
</protein>
<dbReference type="PANTHER" id="PTHR33371:SF4">
    <property type="entry name" value="INTERMEMBRANE PHOSPHOLIPID TRANSPORT SYSTEM BINDING PROTEIN MLAD"/>
    <property type="match status" value="1"/>
</dbReference>
<accession>A0A3B6VV27</accession>
<gene>
    <name evidence="2" type="ORF">BPP43_00535</name>
</gene>
<dbReference type="PANTHER" id="PTHR33371">
    <property type="entry name" value="INTERMEMBRANE PHOSPHOLIPID TRANSPORT SYSTEM BINDING PROTEIN MLAD-RELATED"/>
    <property type="match status" value="1"/>
</dbReference>
<dbReference type="InterPro" id="IPR052336">
    <property type="entry name" value="MlaD_Phospholipid_Transporter"/>
</dbReference>
<dbReference type="Pfam" id="PF02470">
    <property type="entry name" value="MlaD"/>
    <property type="match status" value="1"/>
</dbReference>
<dbReference type="AlphaFoldDB" id="A0A3B6VV27"/>
<evidence type="ECO:0000259" key="1">
    <source>
        <dbReference type="Pfam" id="PF02470"/>
    </source>
</evidence>